<gene>
    <name evidence="1" type="ORF">EJF14_40662</name>
</gene>
<keyword evidence="2" id="KW-1185">Reference proteome</keyword>
<dbReference type="Proteomes" id="UP000326582">
    <property type="component" value="Chromosome 4"/>
</dbReference>
<proteinExistence type="predicted"/>
<accession>A0ACD0WMR1</accession>
<reference evidence="2" key="1">
    <citation type="journal article" date="2019" name="MBio">
        <title>Comparative genomics for the elucidation of multidrug resistance (MDR) in Candida lusitaniae.</title>
        <authorList>
            <person name="Kannan A."/>
            <person name="Asner S.A."/>
            <person name="Trachsel E."/>
            <person name="Kelly S."/>
            <person name="Parker J."/>
            <person name="Sanglard D."/>
        </authorList>
    </citation>
    <scope>NUCLEOTIDE SEQUENCE [LARGE SCALE GENOMIC DNA]</scope>
    <source>
        <strain evidence="2">P1</strain>
    </source>
</reference>
<name>A0ACD0WMR1_CLALS</name>
<evidence type="ECO:0000313" key="2">
    <source>
        <dbReference type="Proteomes" id="UP000326582"/>
    </source>
</evidence>
<protein>
    <submittedName>
        <fullName evidence="1">Peptide chain release factor</fullName>
    </submittedName>
</protein>
<organism evidence="1 2">
    <name type="scientific">Clavispora lusitaniae</name>
    <name type="common">Candida lusitaniae</name>
    <dbReference type="NCBI Taxonomy" id="36911"/>
    <lineage>
        <taxon>Eukaryota</taxon>
        <taxon>Fungi</taxon>
        <taxon>Dikarya</taxon>
        <taxon>Ascomycota</taxon>
        <taxon>Saccharomycotina</taxon>
        <taxon>Pichiomycetes</taxon>
        <taxon>Metschnikowiaceae</taxon>
        <taxon>Clavispora</taxon>
    </lineage>
</organism>
<sequence>MFLQARTIFRLWRVSTNQTFMFRRLNSTNRITVDSLCEPLHPLLQTRVETMTKEFSVLEKQMSSNEFDQDTVVKFSSISSVLDKYHTYQQDMENLSSLLEIINENLDAELVEEANEELKEVVPRVVKASSSLKKRLLPPIVHSNKPAILELRPGVGGSEAALFTQDLLNMYINFANYMSWPYKILSESHSSNGFLNEAIISIDAPGAYNVLRHESGVHRVQRIPATESKGRIHTSTAAVVVLPKMSDGTEQSLKEDERSFAPGEIRIDTMRSGGKGGQHVNTTDSAVRIVHIPTGIMVVQQDERSQPKNKAKAFSILRSRLAQMEREKEIAEQKKLRSDQVTTTDRSDKIRTYNYPQNRVTDHRCNYSVHDLPGFMAGPKLEEMIEKMDEHEFEERLQMLIAESKV</sequence>
<dbReference type="EMBL" id="CP038487">
    <property type="protein sequence ID" value="QFZ28618.1"/>
    <property type="molecule type" value="Genomic_DNA"/>
</dbReference>
<evidence type="ECO:0000313" key="1">
    <source>
        <dbReference type="EMBL" id="QFZ28618.1"/>
    </source>
</evidence>